<evidence type="ECO:0000313" key="1">
    <source>
        <dbReference type="EMBL" id="APE33598.1"/>
    </source>
</evidence>
<dbReference type="AlphaFoldDB" id="A0A1J0VNK3"/>
<dbReference type="Pfam" id="PF08843">
    <property type="entry name" value="AbiEii"/>
    <property type="match status" value="1"/>
</dbReference>
<evidence type="ECO:0008006" key="3">
    <source>
        <dbReference type="Google" id="ProtNLM"/>
    </source>
</evidence>
<protein>
    <recommendedName>
        <fullName evidence="3">Nucleotidyl transferase AbiEii/AbiGii toxin family protein</fullName>
    </recommendedName>
</protein>
<dbReference type="EMBL" id="CP018082">
    <property type="protein sequence ID" value="APE33598.1"/>
    <property type="molecule type" value="Genomic_DNA"/>
</dbReference>
<dbReference type="Proteomes" id="UP000183810">
    <property type="component" value="Chromosome"/>
</dbReference>
<reference evidence="1" key="1">
    <citation type="submission" date="2016-11" db="EMBL/GenBank/DDBJ databases">
        <authorList>
            <person name="Jaros S."/>
            <person name="Januszkiewicz K."/>
            <person name="Wedrychowicz H."/>
        </authorList>
    </citation>
    <scope>NUCLEOTIDE SEQUENCE [LARGE SCALE GENOMIC DNA]</scope>
    <source>
        <strain evidence="1">Y48</strain>
    </source>
</reference>
<sequence length="242" mass="26492">MVRITDGARHSRDADLMRTDVTAEEAIIELRALLDRPTDLDPLSFQVKRSKSNPGGPDAAQLTADVYYGATLLYTFPIDLSIRTTLAAGTDQVVPVSMIDIDGFAELPPFTVMSLADQIGDKVAAMYQLYGARNNTPSTRYHDLVDLHLIIARFPIDAASTAAALQLQQHRRPNLTLPAAVRSPGPQWAAGYPKEARAAKLAARLHTLDEAFAVLAEFLDPLLDGTRTSGIWEPLRQSWSDL</sequence>
<name>A0A1J0VNK3_9NOCA</name>
<evidence type="ECO:0000313" key="2">
    <source>
        <dbReference type="Proteomes" id="UP000183810"/>
    </source>
</evidence>
<dbReference type="InterPro" id="IPR014942">
    <property type="entry name" value="AbiEii"/>
</dbReference>
<organism evidence="1 2">
    <name type="scientific">Nocardia mangyaensis</name>
    <dbReference type="NCBI Taxonomy" id="2213200"/>
    <lineage>
        <taxon>Bacteria</taxon>
        <taxon>Bacillati</taxon>
        <taxon>Actinomycetota</taxon>
        <taxon>Actinomycetes</taxon>
        <taxon>Mycobacteriales</taxon>
        <taxon>Nocardiaceae</taxon>
        <taxon>Nocardia</taxon>
    </lineage>
</organism>
<proteinExistence type="predicted"/>
<gene>
    <name evidence="1" type="ORF">BOX37_06020</name>
</gene>
<keyword evidence="2" id="KW-1185">Reference proteome</keyword>
<dbReference type="KEGG" id="nsl:BOX37_06020"/>
<accession>A0A1J0VNK3</accession>